<proteinExistence type="inferred from homology"/>
<comment type="caution">
    <text evidence="3">The sequence shown here is derived from an EMBL/GenBank/DDBJ whole genome shotgun (WGS) entry which is preliminary data.</text>
</comment>
<reference evidence="3 4" key="1">
    <citation type="submission" date="2021-01" db="EMBL/GenBank/DDBJ databases">
        <title>Genome Sequencing of Type Strains.</title>
        <authorList>
            <person name="Lemaire J.F."/>
            <person name="Inderbitzin P."/>
            <person name="Collins S.B."/>
            <person name="Wespe N."/>
            <person name="Knight-Connoni V."/>
        </authorList>
    </citation>
    <scope>NUCLEOTIDE SEQUENCE [LARGE SCALE GENOMIC DNA]</scope>
    <source>
        <strain evidence="3 4">DSM 23009</strain>
    </source>
</reference>
<evidence type="ECO:0000256" key="1">
    <source>
        <dbReference type="ARBA" id="ARBA00038240"/>
    </source>
</evidence>
<dbReference type="Gene3D" id="3.30.200.20">
    <property type="entry name" value="Phosphorylase Kinase, domain 1"/>
    <property type="match status" value="1"/>
</dbReference>
<dbReference type="InterPro" id="IPR002575">
    <property type="entry name" value="Aminoglycoside_PTrfase"/>
</dbReference>
<dbReference type="Gene3D" id="3.90.1200.10">
    <property type="match status" value="1"/>
</dbReference>
<name>A0ABS2ZK69_9BACL</name>
<protein>
    <submittedName>
        <fullName evidence="3">Phosphotransferase</fullName>
    </submittedName>
</protein>
<sequence>METGLSNESLWTHLKEEVETRFDFEVYKGTPINRGWLNQKRKIETNQGIFLIKQYNKERMKKYDLQTIQTALRTQNRLFSQGLACPELLLYKGDLLQKSSQGELFTVMGFMGGSLISSGDLSSDQMQSLGEEVGRLHTLLNDGTLSAKSETIFKIPSIEERLEYWQSEIHKCDEQGLDHIRSLMELQKTATLALDIEQFNHLTPGWCHRDLWVDNLLFSEDHLSAILDFDRMNYDFLELDIGRLIISTCLKNNTLNREAVQAFLKGYNNTNELSIERLVISLRFVWYMESTWWIDVVPHEGEPPKRFQQEMVWLARHLQQLENMMNREKRNNIHVLTK</sequence>
<dbReference type="EMBL" id="JAFHKR010000032">
    <property type="protein sequence ID" value="MBN3552872.1"/>
    <property type="molecule type" value="Genomic_DNA"/>
</dbReference>
<dbReference type="Pfam" id="PF01636">
    <property type="entry name" value="APH"/>
    <property type="match status" value="1"/>
</dbReference>
<dbReference type="PANTHER" id="PTHR21064:SF6">
    <property type="entry name" value="AMINOGLYCOSIDE PHOSPHOTRANSFERASE DOMAIN-CONTAINING PROTEIN"/>
    <property type="match status" value="1"/>
</dbReference>
<comment type="similarity">
    <text evidence="1">Belongs to the pseudomonas-type ThrB family.</text>
</comment>
<dbReference type="SUPFAM" id="SSF56112">
    <property type="entry name" value="Protein kinase-like (PK-like)"/>
    <property type="match status" value="1"/>
</dbReference>
<dbReference type="InterPro" id="IPR050249">
    <property type="entry name" value="Pseudomonas-type_ThrB"/>
</dbReference>
<accession>A0ABS2ZK69</accession>
<dbReference type="Proteomes" id="UP001296923">
    <property type="component" value="Unassembled WGS sequence"/>
</dbReference>
<evidence type="ECO:0000313" key="4">
    <source>
        <dbReference type="Proteomes" id="UP001296923"/>
    </source>
</evidence>
<dbReference type="InterPro" id="IPR011009">
    <property type="entry name" value="Kinase-like_dom_sf"/>
</dbReference>
<evidence type="ECO:0000259" key="2">
    <source>
        <dbReference type="Pfam" id="PF01636"/>
    </source>
</evidence>
<feature type="domain" description="Aminoglycoside phosphotransferase" evidence="2">
    <location>
        <begin position="29"/>
        <end position="263"/>
    </location>
</feature>
<gene>
    <name evidence="3" type="ORF">JYA63_01185</name>
</gene>
<dbReference type="PANTHER" id="PTHR21064">
    <property type="entry name" value="AMINOGLYCOSIDE PHOSPHOTRANSFERASE DOMAIN-CONTAINING PROTEIN-RELATED"/>
    <property type="match status" value="1"/>
</dbReference>
<keyword evidence="4" id="KW-1185">Reference proteome</keyword>
<organism evidence="3 4">
    <name type="scientific">Fictibacillus nanhaiensis</name>
    <dbReference type="NCBI Taxonomy" id="742169"/>
    <lineage>
        <taxon>Bacteria</taxon>
        <taxon>Bacillati</taxon>
        <taxon>Bacillota</taxon>
        <taxon>Bacilli</taxon>
        <taxon>Bacillales</taxon>
        <taxon>Fictibacillaceae</taxon>
        <taxon>Fictibacillus</taxon>
    </lineage>
</organism>
<evidence type="ECO:0000313" key="3">
    <source>
        <dbReference type="EMBL" id="MBN3552872.1"/>
    </source>
</evidence>
<dbReference type="RefSeq" id="WP_205724203.1">
    <property type="nucleotide sequence ID" value="NZ_JAFHKR010000032.1"/>
</dbReference>